<feature type="compositionally biased region" description="Low complexity" evidence="1">
    <location>
        <begin position="199"/>
        <end position="210"/>
    </location>
</feature>
<protein>
    <submittedName>
        <fullName evidence="2">Uncharacterized protein</fullName>
    </submittedName>
</protein>
<name>A0A8I3A5L9_9AGAM</name>
<evidence type="ECO:0000313" key="3">
    <source>
        <dbReference type="Proteomes" id="UP000683000"/>
    </source>
</evidence>
<organism evidence="2 3">
    <name type="scientific">Boletus reticuloceps</name>
    <dbReference type="NCBI Taxonomy" id="495285"/>
    <lineage>
        <taxon>Eukaryota</taxon>
        <taxon>Fungi</taxon>
        <taxon>Dikarya</taxon>
        <taxon>Basidiomycota</taxon>
        <taxon>Agaricomycotina</taxon>
        <taxon>Agaricomycetes</taxon>
        <taxon>Agaricomycetidae</taxon>
        <taxon>Boletales</taxon>
        <taxon>Boletineae</taxon>
        <taxon>Boletaceae</taxon>
        <taxon>Boletoideae</taxon>
        <taxon>Boletus</taxon>
    </lineage>
</organism>
<reference evidence="2" key="1">
    <citation type="submission" date="2021-03" db="EMBL/GenBank/DDBJ databases">
        <title>Evolutionary innovations through gain and loss of genes in the ectomycorrhizal Boletales.</title>
        <authorList>
            <person name="Wu G."/>
            <person name="Miyauchi S."/>
            <person name="Morin E."/>
            <person name="Yang Z.-L."/>
            <person name="Xu J."/>
            <person name="Martin F.M."/>
        </authorList>
    </citation>
    <scope>NUCLEOTIDE SEQUENCE</scope>
    <source>
        <strain evidence="2">BR01</strain>
    </source>
</reference>
<dbReference type="EMBL" id="JAGFBS010000037">
    <property type="protein sequence ID" value="KAG6371253.1"/>
    <property type="molecule type" value="Genomic_DNA"/>
</dbReference>
<keyword evidence="3" id="KW-1185">Reference proteome</keyword>
<evidence type="ECO:0000256" key="1">
    <source>
        <dbReference type="SAM" id="MobiDB-lite"/>
    </source>
</evidence>
<dbReference type="Proteomes" id="UP000683000">
    <property type="component" value="Unassembled WGS sequence"/>
</dbReference>
<evidence type="ECO:0000313" key="2">
    <source>
        <dbReference type="EMBL" id="KAG6371253.1"/>
    </source>
</evidence>
<feature type="region of interest" description="Disordered" evidence="1">
    <location>
        <begin position="42"/>
        <end position="64"/>
    </location>
</feature>
<sequence>MGPPTDAQIAEADFNTNQIQEFGRGNRVSRPTERLQVFHAEQATRYDRRTHRASTNRTEGASLSKVQDDPHIYTTDMVTGGLLRTCHTGDDTLGGMVHSDLESVNTDPDGNIGYSMMPWSALAPQFVASSTTEEIPLSEGLQAHSYGGGSHFEAAPGGSATASVTDNASRVSYSPAGFINDPQAEQETPAEDELVANLSTGSQTSASASGRMAMVS</sequence>
<proteinExistence type="predicted"/>
<accession>A0A8I3A5L9</accession>
<feature type="compositionally biased region" description="Polar residues" evidence="1">
    <location>
        <begin position="55"/>
        <end position="64"/>
    </location>
</feature>
<feature type="region of interest" description="Disordered" evidence="1">
    <location>
        <begin position="173"/>
        <end position="216"/>
    </location>
</feature>
<comment type="caution">
    <text evidence="2">The sequence shown here is derived from an EMBL/GenBank/DDBJ whole genome shotgun (WGS) entry which is preliminary data.</text>
</comment>
<dbReference type="AlphaFoldDB" id="A0A8I3A5L9"/>
<gene>
    <name evidence="2" type="ORF">JVT61DRAFT_9718</name>
</gene>